<name>A0A6V7LGT1_9HYME</name>
<accession>A0A6V7LGT1</accession>
<dbReference type="AlphaFoldDB" id="A0A6V7LGT1"/>
<protein>
    <submittedName>
        <fullName evidence="1">Uncharacterized protein</fullName>
    </submittedName>
</protein>
<reference evidence="1" key="1">
    <citation type="submission" date="2020-07" db="EMBL/GenBank/DDBJ databases">
        <authorList>
            <person name="Ferguson B K."/>
        </authorList>
    </citation>
    <scope>NUCLEOTIDE SEQUENCE</scope>
    <source>
        <strain evidence="1">L06</strain>
    </source>
</reference>
<evidence type="ECO:0000313" key="1">
    <source>
        <dbReference type="EMBL" id="CAD1575164.1"/>
    </source>
</evidence>
<proteinExistence type="predicted"/>
<gene>
    <name evidence="1" type="ORF">BBRV_LOCUS105520</name>
</gene>
<organism evidence="1">
    <name type="scientific">Bracon brevicornis</name>
    <dbReference type="NCBI Taxonomy" id="1563983"/>
    <lineage>
        <taxon>Eukaryota</taxon>
        <taxon>Metazoa</taxon>
        <taxon>Ecdysozoa</taxon>
        <taxon>Arthropoda</taxon>
        <taxon>Hexapoda</taxon>
        <taxon>Insecta</taxon>
        <taxon>Pterygota</taxon>
        <taxon>Neoptera</taxon>
        <taxon>Endopterygota</taxon>
        <taxon>Hymenoptera</taxon>
        <taxon>Apocrita</taxon>
        <taxon>Ichneumonoidea</taxon>
        <taxon>Braconidae</taxon>
        <taxon>Braconinae</taxon>
        <taxon>Bracon</taxon>
    </lineage>
</organism>
<sequence length="240" mass="27844">MSLLKGRKPWRKFQPINAVLQFRKWNIKISHVLLTVGSLPGCFICIRGLPIHQLTLRATAVGVEVWNASYDAFRIHEEGEQPQDIYQADGHSFLTRNTKITLRNGEELRIIIEEGTDQVIKTNLDILLEGAFEYHTITRTYEPALLVATDPELMSEVYQFYKKFAENCRCERDADQIQLSLRKAQIFRTSGTKKKNKKQKTKKKLFFLTSHWEVILPEVCLPCRGGEAYAFMQPKDRQKK</sequence>
<dbReference type="EMBL" id="CADCXW020000343">
    <property type="protein sequence ID" value="CAD1575164.1"/>
    <property type="molecule type" value="Genomic_DNA"/>
</dbReference>